<evidence type="ECO:0000259" key="6">
    <source>
        <dbReference type="Pfam" id="PF00155"/>
    </source>
</evidence>
<evidence type="ECO:0000256" key="2">
    <source>
        <dbReference type="ARBA" id="ARBA00007441"/>
    </source>
</evidence>
<comment type="caution">
    <text evidence="7">The sequence shown here is derived from an EMBL/GenBank/DDBJ whole genome shotgun (WGS) entry which is preliminary data.</text>
</comment>
<dbReference type="Gene3D" id="3.40.640.10">
    <property type="entry name" value="Type I PLP-dependent aspartate aminotransferase-like (Major domain)"/>
    <property type="match status" value="1"/>
</dbReference>
<keyword evidence="5" id="KW-0663">Pyridoxal phosphate</keyword>
<feature type="domain" description="Aminotransferase class I/classII large" evidence="6">
    <location>
        <begin position="109"/>
        <end position="429"/>
    </location>
</feature>
<evidence type="ECO:0000256" key="1">
    <source>
        <dbReference type="ARBA" id="ARBA00001933"/>
    </source>
</evidence>
<dbReference type="GO" id="GO:0030170">
    <property type="term" value="F:pyridoxal phosphate binding"/>
    <property type="evidence" value="ECO:0007669"/>
    <property type="project" value="InterPro"/>
</dbReference>
<evidence type="ECO:0000313" key="8">
    <source>
        <dbReference type="Proteomes" id="UP000837801"/>
    </source>
</evidence>
<protein>
    <submittedName>
        <fullName evidence="7">Aromatic amino acid aminotransferase 2</fullName>
    </submittedName>
</protein>
<dbReference type="CDD" id="cd00609">
    <property type="entry name" value="AAT_like"/>
    <property type="match status" value="1"/>
</dbReference>
<proteinExistence type="inferred from homology"/>
<organism evidence="7 8">
    <name type="scientific">[Candida] railenensis</name>
    <dbReference type="NCBI Taxonomy" id="45579"/>
    <lineage>
        <taxon>Eukaryota</taxon>
        <taxon>Fungi</taxon>
        <taxon>Dikarya</taxon>
        <taxon>Ascomycota</taxon>
        <taxon>Saccharomycotina</taxon>
        <taxon>Pichiomycetes</taxon>
        <taxon>Debaryomycetaceae</taxon>
        <taxon>Kurtzmaniella</taxon>
    </lineage>
</organism>
<gene>
    <name evidence="7" type="ORF">CLIB1423_10S01706</name>
</gene>
<dbReference type="GO" id="GO:0009074">
    <property type="term" value="P:aromatic amino acid family catabolic process"/>
    <property type="evidence" value="ECO:0007669"/>
    <property type="project" value="TreeGrafter"/>
</dbReference>
<dbReference type="EMBL" id="CAKXYY010000010">
    <property type="protein sequence ID" value="CAH2353292.1"/>
    <property type="molecule type" value="Genomic_DNA"/>
</dbReference>
<dbReference type="GO" id="GO:0008793">
    <property type="term" value="F:aromatic-amino-acid transaminase activity"/>
    <property type="evidence" value="ECO:0007669"/>
    <property type="project" value="TreeGrafter"/>
</dbReference>
<evidence type="ECO:0000313" key="7">
    <source>
        <dbReference type="EMBL" id="CAH2353292.1"/>
    </source>
</evidence>
<dbReference type="OrthoDB" id="691673at2759"/>
<keyword evidence="4" id="KW-0808">Transferase</keyword>
<dbReference type="InterPro" id="IPR015421">
    <property type="entry name" value="PyrdxlP-dep_Trfase_major"/>
</dbReference>
<dbReference type="InterPro" id="IPR050859">
    <property type="entry name" value="Class-I_PLP-dep_aminotransf"/>
</dbReference>
<name>A0A9P0QRK6_9ASCO</name>
<dbReference type="InterPro" id="IPR004839">
    <property type="entry name" value="Aminotransferase_I/II_large"/>
</dbReference>
<evidence type="ECO:0000256" key="3">
    <source>
        <dbReference type="ARBA" id="ARBA00022576"/>
    </source>
</evidence>
<dbReference type="AlphaFoldDB" id="A0A9P0QRK6"/>
<dbReference type="PANTHER" id="PTHR42790">
    <property type="entry name" value="AMINOTRANSFERASE"/>
    <property type="match status" value="1"/>
</dbReference>
<comment type="cofactor">
    <cofactor evidence="1">
        <name>pyridoxal 5'-phosphate</name>
        <dbReference type="ChEBI" id="CHEBI:597326"/>
    </cofactor>
</comment>
<reference evidence="7" key="1">
    <citation type="submission" date="2022-03" db="EMBL/GenBank/DDBJ databases">
        <authorList>
            <person name="Legras J.-L."/>
            <person name="Devillers H."/>
            <person name="Grondin C."/>
        </authorList>
    </citation>
    <scope>NUCLEOTIDE SEQUENCE</scope>
    <source>
        <strain evidence="7">CLIB 1423</strain>
    </source>
</reference>
<accession>A0A9P0QRK6</accession>
<dbReference type="GO" id="GO:0019878">
    <property type="term" value="P:lysine biosynthetic process via aminoadipic acid"/>
    <property type="evidence" value="ECO:0007669"/>
    <property type="project" value="TreeGrafter"/>
</dbReference>
<evidence type="ECO:0000256" key="5">
    <source>
        <dbReference type="ARBA" id="ARBA00022898"/>
    </source>
</evidence>
<dbReference type="InterPro" id="IPR015424">
    <property type="entry name" value="PyrdxlP-dep_Trfase"/>
</dbReference>
<keyword evidence="8" id="KW-1185">Reference proteome</keyword>
<dbReference type="GO" id="GO:0006571">
    <property type="term" value="P:tyrosine biosynthetic process"/>
    <property type="evidence" value="ECO:0007669"/>
    <property type="project" value="TreeGrafter"/>
</dbReference>
<dbReference type="PANTHER" id="PTHR42790:SF2">
    <property type="entry name" value="AROMATIC AMINO ACID AMINOTRANSFERASE 2"/>
    <property type="match status" value="1"/>
</dbReference>
<dbReference type="Proteomes" id="UP000837801">
    <property type="component" value="Unassembled WGS sequence"/>
</dbReference>
<comment type="similarity">
    <text evidence="2">Belongs to the class-I pyridoxal-phosphate-dependent aminotransferase family.</text>
</comment>
<dbReference type="SUPFAM" id="SSF53383">
    <property type="entry name" value="PLP-dependent transferases"/>
    <property type="match status" value="1"/>
</dbReference>
<sequence>MTKDSGFKHENLVSKRADARTFTHFSSSGTEGAPPGFKPHPKPLALHWGMPNAGFFPIDSIDVNLVEYPFQKSLSIPITNASVESFFPDEKSTTGKNTVTINKVDDSKYLDITTALQYGPVAGLSPLLQFTEDFITRVHKPAYEGWGTIITNGAGDGLNKVADALLDPGDVILLEEFTFVPFLKNIENSGGIPVPIKLNLDQESGKELGLDLDYLTNLLENWKTEKPGLPSPKALYVIPTGQNPTGTTQSVETRKKVYALAEKYDFAIIEDDPYGYLSLQPWQKPANTFKLNDFLEVDDYIANHITPSYLTIDTSGRVLRIETFSKLFAPGLRLGFIVAHKRFTKVIENYSNVVTRSSSGTSQLIVQNVIAKKFGGVDGWLQWILKMRVTYSHRRDLLLNQLFESEAYKKGYLGVIDPTAGMFASVFIKFPEGVDAQAKLQLLNFKFQNFGVGVVLGANMAVDRKFSEERATFYRLTFAPANNDQEIIEAGKRFVDAVEDFFAKGLEY</sequence>
<dbReference type="Pfam" id="PF00155">
    <property type="entry name" value="Aminotran_1_2"/>
    <property type="match status" value="1"/>
</dbReference>
<dbReference type="GO" id="GO:0047536">
    <property type="term" value="F:2-aminoadipate transaminase activity"/>
    <property type="evidence" value="ECO:0007669"/>
    <property type="project" value="TreeGrafter"/>
</dbReference>
<evidence type="ECO:0000256" key="4">
    <source>
        <dbReference type="ARBA" id="ARBA00022679"/>
    </source>
</evidence>
<keyword evidence="3 7" id="KW-0032">Aminotransferase</keyword>